<organism evidence="12 13">
    <name type="scientific">Paramuricea clavata</name>
    <name type="common">Red gorgonian</name>
    <name type="synonym">Violescent sea-whip</name>
    <dbReference type="NCBI Taxonomy" id="317549"/>
    <lineage>
        <taxon>Eukaryota</taxon>
        <taxon>Metazoa</taxon>
        <taxon>Cnidaria</taxon>
        <taxon>Anthozoa</taxon>
        <taxon>Octocorallia</taxon>
        <taxon>Malacalcyonacea</taxon>
        <taxon>Plexauridae</taxon>
        <taxon>Paramuricea</taxon>
    </lineage>
</organism>
<evidence type="ECO:0000256" key="7">
    <source>
        <dbReference type="ARBA" id="ARBA00023145"/>
    </source>
</evidence>
<dbReference type="InterPro" id="IPR001506">
    <property type="entry name" value="Peptidase_M12A"/>
</dbReference>
<accession>A0A6S7HFQ4</accession>
<feature type="binding site" evidence="10">
    <location>
        <position position="149"/>
    </location>
    <ligand>
        <name>Zn(2+)</name>
        <dbReference type="ChEBI" id="CHEBI:29105"/>
        <note>catalytic</note>
    </ligand>
</feature>
<evidence type="ECO:0000256" key="2">
    <source>
        <dbReference type="ARBA" id="ARBA00022723"/>
    </source>
</evidence>
<keyword evidence="6 10" id="KW-0482">Metalloprotease</keyword>
<keyword evidence="1 10" id="KW-0645">Protease</keyword>
<feature type="chain" id="PRO_5040558165" description="Metalloendopeptidase" evidence="11">
    <location>
        <begin position="25"/>
        <end position="466"/>
    </location>
</feature>
<dbReference type="Gene3D" id="3.40.390.10">
    <property type="entry name" value="Collagenase (Catalytic Domain)"/>
    <property type="match status" value="1"/>
</dbReference>
<keyword evidence="13" id="KW-1185">Reference proteome</keyword>
<dbReference type="Pfam" id="PF01400">
    <property type="entry name" value="Astacin"/>
    <property type="match status" value="1"/>
</dbReference>
<dbReference type="PROSITE" id="PS51864">
    <property type="entry name" value="ASTACIN"/>
    <property type="match status" value="1"/>
</dbReference>
<dbReference type="Gene3D" id="2.60.120.260">
    <property type="entry name" value="Galactose-binding domain-like"/>
    <property type="match status" value="1"/>
</dbReference>
<keyword evidence="8" id="KW-1015">Disulfide bond</keyword>
<dbReference type="InterPro" id="IPR008979">
    <property type="entry name" value="Galactose-bd-like_sf"/>
</dbReference>
<feature type="binding site" evidence="10">
    <location>
        <position position="153"/>
    </location>
    <ligand>
        <name>Zn(2+)</name>
        <dbReference type="ChEBI" id="CHEBI:29105"/>
        <note>catalytic</note>
    </ligand>
</feature>
<proteinExistence type="predicted"/>
<evidence type="ECO:0000313" key="12">
    <source>
        <dbReference type="EMBL" id="CAB3994207.1"/>
    </source>
</evidence>
<gene>
    <name evidence="12" type="ORF">PACLA_8A070242</name>
</gene>
<dbReference type="PANTHER" id="PTHR10127">
    <property type="entry name" value="DISCOIDIN, CUB, EGF, LAMININ , AND ZINC METALLOPROTEASE DOMAIN CONTAINING"/>
    <property type="match status" value="1"/>
</dbReference>
<dbReference type="Proteomes" id="UP001152795">
    <property type="component" value="Unassembled WGS sequence"/>
</dbReference>
<dbReference type="PANTHER" id="PTHR10127:SF780">
    <property type="entry name" value="METALLOENDOPEPTIDASE"/>
    <property type="match status" value="1"/>
</dbReference>
<protein>
    <recommendedName>
        <fullName evidence="11">Metalloendopeptidase</fullName>
        <ecNumber evidence="11">3.4.24.-</ecNumber>
    </recommendedName>
</protein>
<reference evidence="12" key="1">
    <citation type="submission" date="2020-04" db="EMBL/GenBank/DDBJ databases">
        <authorList>
            <person name="Alioto T."/>
            <person name="Alioto T."/>
            <person name="Gomez Garrido J."/>
        </authorList>
    </citation>
    <scope>NUCLEOTIDE SEQUENCE</scope>
    <source>
        <strain evidence="12">A484AB</strain>
    </source>
</reference>
<dbReference type="EC" id="3.4.24.-" evidence="11"/>
<evidence type="ECO:0000313" key="13">
    <source>
        <dbReference type="Proteomes" id="UP001152795"/>
    </source>
</evidence>
<evidence type="ECO:0000256" key="3">
    <source>
        <dbReference type="ARBA" id="ARBA00022729"/>
    </source>
</evidence>
<evidence type="ECO:0000256" key="5">
    <source>
        <dbReference type="ARBA" id="ARBA00022833"/>
    </source>
</evidence>
<dbReference type="GO" id="GO:0008270">
    <property type="term" value="F:zinc ion binding"/>
    <property type="evidence" value="ECO:0007669"/>
    <property type="project" value="UniProtKB-UniRule"/>
</dbReference>
<evidence type="ECO:0000256" key="4">
    <source>
        <dbReference type="ARBA" id="ARBA00022801"/>
    </source>
</evidence>
<dbReference type="CDD" id="cd23417">
    <property type="entry name" value="beta-trefoil_Ricin_MytiLec-like"/>
    <property type="match status" value="1"/>
</dbReference>
<dbReference type="FunFam" id="3.40.390.10:FF:000015">
    <property type="entry name" value="Meprin A subunit"/>
    <property type="match status" value="1"/>
</dbReference>
<dbReference type="PRINTS" id="PR00480">
    <property type="entry name" value="ASTACIN"/>
</dbReference>
<dbReference type="GO" id="GO:0006508">
    <property type="term" value="P:proteolysis"/>
    <property type="evidence" value="ECO:0007669"/>
    <property type="project" value="UniProtKB-KW"/>
</dbReference>
<dbReference type="InterPro" id="IPR006026">
    <property type="entry name" value="Peptidase_Metallo"/>
</dbReference>
<evidence type="ECO:0000256" key="11">
    <source>
        <dbReference type="RuleBase" id="RU361183"/>
    </source>
</evidence>
<comment type="caution">
    <text evidence="10">Lacks conserved residue(s) required for the propagation of feature annotation.</text>
</comment>
<dbReference type="SUPFAM" id="SSF50370">
    <property type="entry name" value="Ricin B-like lectins"/>
    <property type="match status" value="1"/>
</dbReference>
<keyword evidence="4 10" id="KW-0378">Hydrolase</keyword>
<evidence type="ECO:0000256" key="10">
    <source>
        <dbReference type="PROSITE-ProRule" id="PRU01211"/>
    </source>
</evidence>
<feature type="signal peptide" evidence="11">
    <location>
        <begin position="1"/>
        <end position="24"/>
    </location>
</feature>
<dbReference type="GO" id="GO:0004222">
    <property type="term" value="F:metalloendopeptidase activity"/>
    <property type="evidence" value="ECO:0007669"/>
    <property type="project" value="UniProtKB-UniRule"/>
</dbReference>
<dbReference type="OrthoDB" id="291007at2759"/>
<comment type="cofactor">
    <cofactor evidence="10 11">
        <name>Zn(2+)</name>
        <dbReference type="ChEBI" id="CHEBI:29105"/>
    </cofactor>
    <text evidence="10 11">Binds 1 zinc ion per subunit.</text>
</comment>
<comment type="caution">
    <text evidence="12">The sequence shown here is derived from an EMBL/GenBank/DDBJ whole genome shotgun (WGS) entry which is preliminary data.</text>
</comment>
<evidence type="ECO:0000256" key="1">
    <source>
        <dbReference type="ARBA" id="ARBA00022670"/>
    </source>
</evidence>
<keyword evidence="9" id="KW-0325">Glycoprotein</keyword>
<dbReference type="SMART" id="SM00235">
    <property type="entry name" value="ZnMc"/>
    <property type="match status" value="1"/>
</dbReference>
<sequence>MVDLSEGKTVLLLCLIFLAVQTSGTRPEEREDLFEGDLNIPALAEASRDDVEFGMVLAARRFGRWPNGVMTYVISSAIGSSNRQKIFAAMAEWRAKTCLKFVQRTSQKDYVEFTKQNSGCWSNGIGRNGHGKQQINLANGCWGHGTIIHEIGHALGFWHEQSRPDRDKYISIKTENIRKGMEGQFRKYSHGQIDSLGVVYDYDSVMHYPRRAFSKNGRDTIVPKQAGAKIGQRSRLSGKDALQANLMYKCQSTTVSPQKTTTPSQKKNMAPEGYIIHLQSEKCFYPLGGKVPGENHPIVLSKCHKQTGRFRMYENGIIQHVLSGMCVHPTGDCSPPEDNTELVLSKSCDSPTRKFVINLDGLLIHSSKTCARPAYESVKDDTRVVIHRYCTASKFAFAFAALPRTNGNNLALGKSARQISTYEKGVASKAVDGVRNGDYNDGFCSHTLFSKKPWWRLDLGEQVSFN</sequence>
<evidence type="ECO:0000256" key="6">
    <source>
        <dbReference type="ARBA" id="ARBA00023049"/>
    </source>
</evidence>
<feature type="binding site" evidence="10">
    <location>
        <position position="159"/>
    </location>
    <ligand>
        <name>Zn(2+)</name>
        <dbReference type="ChEBI" id="CHEBI:29105"/>
        <note>catalytic</note>
    </ligand>
</feature>
<dbReference type="SUPFAM" id="SSF49785">
    <property type="entry name" value="Galactose-binding domain-like"/>
    <property type="match status" value="1"/>
</dbReference>
<dbReference type="InterPro" id="IPR034035">
    <property type="entry name" value="Astacin-like_dom"/>
</dbReference>
<evidence type="ECO:0000256" key="8">
    <source>
        <dbReference type="ARBA" id="ARBA00023157"/>
    </source>
</evidence>
<dbReference type="Gene3D" id="2.80.10.50">
    <property type="match status" value="1"/>
</dbReference>
<keyword evidence="3 11" id="KW-0732">Signal</keyword>
<keyword evidence="7" id="KW-0865">Zymogen</keyword>
<evidence type="ECO:0000256" key="9">
    <source>
        <dbReference type="ARBA" id="ARBA00023180"/>
    </source>
</evidence>
<keyword evidence="2 10" id="KW-0479">Metal-binding</keyword>
<dbReference type="EMBL" id="CACRXK020002417">
    <property type="protein sequence ID" value="CAB3994207.1"/>
    <property type="molecule type" value="Genomic_DNA"/>
</dbReference>
<dbReference type="SUPFAM" id="SSF55486">
    <property type="entry name" value="Metalloproteases ('zincins'), catalytic domain"/>
    <property type="match status" value="1"/>
</dbReference>
<name>A0A6S7HFQ4_PARCT</name>
<keyword evidence="5 10" id="KW-0862">Zinc</keyword>
<dbReference type="CDD" id="cd04280">
    <property type="entry name" value="ZnMc_astacin_like"/>
    <property type="match status" value="1"/>
</dbReference>
<dbReference type="AlphaFoldDB" id="A0A6S7HFQ4"/>
<dbReference type="InterPro" id="IPR024079">
    <property type="entry name" value="MetalloPept_cat_dom_sf"/>
</dbReference>
<feature type="active site" evidence="10">
    <location>
        <position position="150"/>
    </location>
</feature>
<dbReference type="InterPro" id="IPR035992">
    <property type="entry name" value="Ricin_B-like_lectins"/>
</dbReference>